<feature type="compositionally biased region" description="Polar residues" evidence="4">
    <location>
        <begin position="33"/>
        <end position="45"/>
    </location>
</feature>
<accession>A0A4S2MWN7</accession>
<evidence type="ECO:0000256" key="2">
    <source>
        <dbReference type="PIRSR" id="PIRSR610347-2"/>
    </source>
</evidence>
<dbReference type="OrthoDB" id="47785at2759"/>
<evidence type="ECO:0000313" key="5">
    <source>
        <dbReference type="EMBL" id="TGZ80983.1"/>
    </source>
</evidence>
<dbReference type="PANTHER" id="PTHR12415:SF4">
    <property type="entry name" value="TYROSYL-DNA PHOSPHODIESTERASE DOMAIN-CONTAINING PROTEIN"/>
    <property type="match status" value="1"/>
</dbReference>
<evidence type="ECO:0000256" key="4">
    <source>
        <dbReference type="SAM" id="MobiDB-lite"/>
    </source>
</evidence>
<dbReference type="EMBL" id="ML220121">
    <property type="protein sequence ID" value="TGZ80983.1"/>
    <property type="molecule type" value="Genomic_DNA"/>
</dbReference>
<dbReference type="SUPFAM" id="SSF56024">
    <property type="entry name" value="Phospholipase D/nuclease"/>
    <property type="match status" value="2"/>
</dbReference>
<proteinExistence type="predicted"/>
<dbReference type="InterPro" id="IPR010347">
    <property type="entry name" value="Tdp1"/>
</dbReference>
<feature type="region of interest" description="Disordered" evidence="4">
    <location>
        <begin position="1"/>
        <end position="64"/>
    </location>
</feature>
<dbReference type="STRING" id="341454.A0A4S2MWN7"/>
<dbReference type="CDD" id="cd09122">
    <property type="entry name" value="PLDc_Tdp1_1"/>
    <property type="match status" value="1"/>
</dbReference>
<dbReference type="InParanoid" id="A0A4S2MWN7"/>
<dbReference type="GO" id="GO:0003690">
    <property type="term" value="F:double-stranded DNA binding"/>
    <property type="evidence" value="ECO:0007669"/>
    <property type="project" value="TreeGrafter"/>
</dbReference>
<dbReference type="Gene3D" id="3.30.870.10">
    <property type="entry name" value="Endonuclease Chain A"/>
    <property type="match status" value="2"/>
</dbReference>
<reference evidence="5 6" key="1">
    <citation type="submission" date="2019-04" db="EMBL/GenBank/DDBJ databases">
        <title>Comparative genomics and transcriptomics to analyze fruiting body development in filamentous ascomycetes.</title>
        <authorList>
            <consortium name="DOE Joint Genome Institute"/>
            <person name="Lutkenhaus R."/>
            <person name="Traeger S."/>
            <person name="Breuer J."/>
            <person name="Kuo A."/>
            <person name="Lipzen A."/>
            <person name="Pangilinan J."/>
            <person name="Dilworth D."/>
            <person name="Sandor L."/>
            <person name="Poggeler S."/>
            <person name="Barry K."/>
            <person name="Grigoriev I.V."/>
            <person name="Nowrousian M."/>
        </authorList>
    </citation>
    <scope>NUCLEOTIDE SEQUENCE [LARGE SCALE GENOMIC DNA]</scope>
    <source>
        <strain evidence="5 6">CBS 389.68</strain>
    </source>
</reference>
<keyword evidence="6" id="KW-1185">Reference proteome</keyword>
<feature type="binding site" evidence="2">
    <location>
        <position position="428"/>
    </location>
    <ligand>
        <name>substrate</name>
    </ligand>
</feature>
<sequence length="550" mass="61782">MNRVRNEAENAKASANSIAPSNFYSGDAAKPITRSSPGDTRNNTIRLDDADSQPAPPQKISLPYPEGRVFRTHCTGLRRSGDDIQINELLAPNLLQRALLSAFQWDYHWIMSKLPLKRNPNFHMTLVMQGKEPVEREMMQQMFNGTPRVKLVFPNMEGQINCMHSKLMLLWMKRPKNTVGGSDGEEFLRIVVPTANLTDYDWGEGGGFMENMVFVIDLPKRSDPDLAFDQTFFHTELTRFCSHQGIDDSILTDVSYYDFSATRNMAFIHSIGGSHTGDAWDTTGITGLARAVRTLNLSSSNGLEIDYVTSSLGALKDQFLGDLYRACQGHSGLSDLRRRQKKPPAILTSLLSTTTPPPPQEEEIDPTRIRQRFNVYFPSRETVVRSKNGVNGGGTICFQEQWWNAPGMPKDVVKECISKREGMLMHNKILYARLPREVVLSQSSSTSTPEEPKKTYASWVYVGSSNLSESAWGKLVLDRSTKQPKLNIRNWECGVLLPVETPKPRGRTLGGDEVVVGMPMELEKVVEGRVPVPMKVPAGRVERPWFRSEM</sequence>
<dbReference type="GO" id="GO:0005634">
    <property type="term" value="C:nucleus"/>
    <property type="evidence" value="ECO:0007669"/>
    <property type="project" value="InterPro"/>
</dbReference>
<organism evidence="5 6">
    <name type="scientific">Ascodesmis nigricans</name>
    <dbReference type="NCBI Taxonomy" id="341454"/>
    <lineage>
        <taxon>Eukaryota</taxon>
        <taxon>Fungi</taxon>
        <taxon>Dikarya</taxon>
        <taxon>Ascomycota</taxon>
        <taxon>Pezizomycotina</taxon>
        <taxon>Pezizomycetes</taxon>
        <taxon>Pezizales</taxon>
        <taxon>Ascodesmidaceae</taxon>
        <taxon>Ascodesmis</taxon>
    </lineage>
</organism>
<dbReference type="GO" id="GO:0017005">
    <property type="term" value="F:3'-tyrosyl-DNA phosphodiesterase activity"/>
    <property type="evidence" value="ECO:0007669"/>
    <property type="project" value="TreeGrafter"/>
</dbReference>
<feature type="active site" description="Proton donor/acceptor" evidence="1">
    <location>
        <position position="426"/>
    </location>
</feature>
<feature type="compositionally biased region" description="Basic and acidic residues" evidence="4">
    <location>
        <begin position="1"/>
        <end position="10"/>
    </location>
</feature>
<dbReference type="PANTHER" id="PTHR12415">
    <property type="entry name" value="TYROSYL-DNA PHOSPHODIESTERASE 1"/>
    <property type="match status" value="1"/>
</dbReference>
<feature type="binding site" evidence="2">
    <location>
        <position position="166"/>
    </location>
    <ligand>
        <name>substrate</name>
    </ligand>
</feature>
<feature type="active site" description="Nucleophile" evidence="1">
    <location>
        <position position="164"/>
    </location>
</feature>
<name>A0A4S2MWN7_9PEZI</name>
<protein>
    <submittedName>
        <fullName evidence="5">Phospholipase D/nuclease</fullName>
    </submittedName>
</protein>
<dbReference type="Proteomes" id="UP000298138">
    <property type="component" value="Unassembled WGS sequence"/>
</dbReference>
<evidence type="ECO:0000313" key="6">
    <source>
        <dbReference type="Proteomes" id="UP000298138"/>
    </source>
</evidence>
<dbReference type="GO" id="GO:0006281">
    <property type="term" value="P:DNA repair"/>
    <property type="evidence" value="ECO:0007669"/>
    <property type="project" value="InterPro"/>
</dbReference>
<dbReference type="GO" id="GO:0003697">
    <property type="term" value="F:single-stranded DNA binding"/>
    <property type="evidence" value="ECO:0007669"/>
    <property type="project" value="TreeGrafter"/>
</dbReference>
<gene>
    <name evidence="5" type="ORF">EX30DRAFT_306782</name>
</gene>
<dbReference type="Pfam" id="PF06087">
    <property type="entry name" value="Tyr-DNA_phospho"/>
    <property type="match status" value="1"/>
</dbReference>
<evidence type="ECO:0000256" key="1">
    <source>
        <dbReference type="PIRSR" id="PIRSR610347-1"/>
    </source>
</evidence>
<feature type="site" description="Interaction with DNA" evidence="3">
    <location>
        <position position="468"/>
    </location>
</feature>
<evidence type="ECO:0000256" key="3">
    <source>
        <dbReference type="PIRSR" id="PIRSR610347-3"/>
    </source>
</evidence>
<dbReference type="AlphaFoldDB" id="A0A4S2MWN7"/>